<feature type="compositionally biased region" description="Low complexity" evidence="1">
    <location>
        <begin position="35"/>
        <end position="49"/>
    </location>
</feature>
<evidence type="ECO:0000313" key="3">
    <source>
        <dbReference type="Proteomes" id="UP001529510"/>
    </source>
</evidence>
<feature type="compositionally biased region" description="Low complexity" evidence="1">
    <location>
        <begin position="73"/>
        <end position="89"/>
    </location>
</feature>
<feature type="region of interest" description="Disordered" evidence="1">
    <location>
        <begin position="31"/>
        <end position="101"/>
    </location>
</feature>
<feature type="non-terminal residue" evidence="2">
    <location>
        <position position="1"/>
    </location>
</feature>
<feature type="compositionally biased region" description="Pro residues" evidence="1">
    <location>
        <begin position="50"/>
        <end position="72"/>
    </location>
</feature>
<reference evidence="2 3" key="1">
    <citation type="submission" date="2024-05" db="EMBL/GenBank/DDBJ databases">
        <title>Genome sequencing and assembly of Indian major carp, Cirrhinus mrigala (Hamilton, 1822).</title>
        <authorList>
            <person name="Mohindra V."/>
            <person name="Chowdhury L.M."/>
            <person name="Lal K."/>
            <person name="Jena J.K."/>
        </authorList>
    </citation>
    <scope>NUCLEOTIDE SEQUENCE [LARGE SCALE GENOMIC DNA]</scope>
    <source>
        <strain evidence="2">CM1030</strain>
        <tissue evidence="2">Blood</tissue>
    </source>
</reference>
<dbReference type="EMBL" id="JAMKFB020000008">
    <property type="protein sequence ID" value="KAL0186413.1"/>
    <property type="molecule type" value="Genomic_DNA"/>
</dbReference>
<accession>A0ABD0QJK8</accession>
<comment type="caution">
    <text evidence="2">The sequence shown here is derived from an EMBL/GenBank/DDBJ whole genome shotgun (WGS) entry which is preliminary data.</text>
</comment>
<sequence length="132" mass="13608">FLAMYKHQNACLVPRPDFGRRIDLSMYRDPDCLVQTPTSTPAPATAASDPPQPPVPVSIPQAPPAPPPPGPSSPSSSLPPSIELIIQPQAQPCTAAGVPQSQNVIEITTTTTVTTTAANGTEDAAVTTVTTA</sequence>
<protein>
    <submittedName>
        <fullName evidence="2">Uncharacterized protein</fullName>
    </submittedName>
</protein>
<organism evidence="2 3">
    <name type="scientific">Cirrhinus mrigala</name>
    <name type="common">Mrigala</name>
    <dbReference type="NCBI Taxonomy" id="683832"/>
    <lineage>
        <taxon>Eukaryota</taxon>
        <taxon>Metazoa</taxon>
        <taxon>Chordata</taxon>
        <taxon>Craniata</taxon>
        <taxon>Vertebrata</taxon>
        <taxon>Euteleostomi</taxon>
        <taxon>Actinopterygii</taxon>
        <taxon>Neopterygii</taxon>
        <taxon>Teleostei</taxon>
        <taxon>Ostariophysi</taxon>
        <taxon>Cypriniformes</taxon>
        <taxon>Cyprinidae</taxon>
        <taxon>Labeoninae</taxon>
        <taxon>Labeonini</taxon>
        <taxon>Cirrhinus</taxon>
    </lineage>
</organism>
<evidence type="ECO:0000313" key="2">
    <source>
        <dbReference type="EMBL" id="KAL0186413.1"/>
    </source>
</evidence>
<keyword evidence="3" id="KW-1185">Reference proteome</keyword>
<dbReference type="AlphaFoldDB" id="A0ABD0QJK8"/>
<name>A0ABD0QJK8_CIRMR</name>
<dbReference type="Proteomes" id="UP001529510">
    <property type="component" value="Unassembled WGS sequence"/>
</dbReference>
<feature type="non-terminal residue" evidence="2">
    <location>
        <position position="132"/>
    </location>
</feature>
<evidence type="ECO:0000256" key="1">
    <source>
        <dbReference type="SAM" id="MobiDB-lite"/>
    </source>
</evidence>
<gene>
    <name evidence="2" type="ORF">M9458_018083</name>
</gene>
<proteinExistence type="predicted"/>